<sequence length="99" mass="11592">MERGRRLGRREEEEDGWPKMNSDSEFYSYLDMLSRLKKQYNPPNSLIFTPKPYPEKQIDVKESSKLLIFTTIITNDAPKPTSYYPMGHTVNPLINRHSG</sequence>
<dbReference type="Proteomes" id="UP000026961">
    <property type="component" value="Chromosome 5"/>
</dbReference>
<evidence type="ECO:0000256" key="1">
    <source>
        <dbReference type="SAM" id="MobiDB-lite"/>
    </source>
</evidence>
<evidence type="ECO:0000313" key="2">
    <source>
        <dbReference type="EnsemblPlants" id="OGLUM05G12130.1"/>
    </source>
</evidence>
<feature type="region of interest" description="Disordered" evidence="1">
    <location>
        <begin position="80"/>
        <end position="99"/>
    </location>
</feature>
<accession>A0A0D9ZXC3</accession>
<reference evidence="2" key="2">
    <citation type="submission" date="2018-05" db="EMBL/GenBank/DDBJ databases">
        <title>OgluRS3 (Oryza glumaepatula Reference Sequence Version 3).</title>
        <authorList>
            <person name="Zhang J."/>
            <person name="Kudrna D."/>
            <person name="Lee S."/>
            <person name="Talag J."/>
            <person name="Welchert J."/>
            <person name="Wing R.A."/>
        </authorList>
    </citation>
    <scope>NUCLEOTIDE SEQUENCE [LARGE SCALE GENOMIC DNA]</scope>
</reference>
<name>A0A0D9ZXC3_9ORYZ</name>
<feature type="region of interest" description="Disordered" evidence="1">
    <location>
        <begin position="1"/>
        <end position="21"/>
    </location>
</feature>
<proteinExistence type="predicted"/>
<dbReference type="EnsemblPlants" id="OGLUM05G12130.1">
    <property type="protein sequence ID" value="OGLUM05G12130.1"/>
    <property type="gene ID" value="OGLUM05G12130"/>
</dbReference>
<organism evidence="2">
    <name type="scientific">Oryza glumipatula</name>
    <dbReference type="NCBI Taxonomy" id="40148"/>
    <lineage>
        <taxon>Eukaryota</taxon>
        <taxon>Viridiplantae</taxon>
        <taxon>Streptophyta</taxon>
        <taxon>Embryophyta</taxon>
        <taxon>Tracheophyta</taxon>
        <taxon>Spermatophyta</taxon>
        <taxon>Magnoliopsida</taxon>
        <taxon>Liliopsida</taxon>
        <taxon>Poales</taxon>
        <taxon>Poaceae</taxon>
        <taxon>BOP clade</taxon>
        <taxon>Oryzoideae</taxon>
        <taxon>Oryzeae</taxon>
        <taxon>Oryzinae</taxon>
        <taxon>Oryza</taxon>
    </lineage>
</organism>
<reference evidence="2" key="1">
    <citation type="submission" date="2015-04" db="UniProtKB">
        <authorList>
            <consortium name="EnsemblPlants"/>
        </authorList>
    </citation>
    <scope>IDENTIFICATION</scope>
</reference>
<dbReference type="AlphaFoldDB" id="A0A0D9ZXC3"/>
<dbReference type="HOGENOM" id="CLU_2324181_0_0_1"/>
<dbReference type="Gramene" id="OGLUM05G12130.1">
    <property type="protein sequence ID" value="OGLUM05G12130.1"/>
    <property type="gene ID" value="OGLUM05G12130"/>
</dbReference>
<feature type="compositionally biased region" description="Basic and acidic residues" evidence="1">
    <location>
        <begin position="1"/>
        <end position="11"/>
    </location>
</feature>
<evidence type="ECO:0000313" key="3">
    <source>
        <dbReference type="Proteomes" id="UP000026961"/>
    </source>
</evidence>
<protein>
    <submittedName>
        <fullName evidence="2">Uncharacterized protein</fullName>
    </submittedName>
</protein>
<keyword evidence="3" id="KW-1185">Reference proteome</keyword>